<evidence type="ECO:0000313" key="9">
    <source>
        <dbReference type="EMBL" id="UFZ03761.1"/>
    </source>
</evidence>
<feature type="compositionally biased region" description="Basic and acidic residues" evidence="7">
    <location>
        <begin position="1"/>
        <end position="18"/>
    </location>
</feature>
<evidence type="ECO:0000259" key="8">
    <source>
        <dbReference type="SMART" id="SM00928"/>
    </source>
</evidence>
<evidence type="ECO:0000256" key="3">
    <source>
        <dbReference type="ARBA" id="ARBA00022485"/>
    </source>
</evidence>
<evidence type="ECO:0000256" key="4">
    <source>
        <dbReference type="ARBA" id="ARBA00022723"/>
    </source>
</evidence>
<accession>A0ABY3RAC3</accession>
<dbReference type="InterPro" id="IPR037207">
    <property type="entry name" value="Nuop51_4Fe4S-bd_sf"/>
</dbReference>
<dbReference type="SUPFAM" id="SSF142984">
    <property type="entry name" value="Nqo1 middle domain-like"/>
    <property type="match status" value="1"/>
</dbReference>
<reference evidence="9" key="1">
    <citation type="journal article" date="2024" name="Antonie Van Leeuwenhoek">
        <title>Bradyrhizobium ontarionense sp. nov., a novel bacterial symbiont isolated from Aeschynomene indica (Indian jointvetch), harbours photosynthesis, nitrogen fixation and nitrous oxide (N2O) reductase genes.</title>
        <authorList>
            <person name="Bromfield E.S.P."/>
            <person name="Cloutier S."/>
        </authorList>
    </citation>
    <scope>NUCLEOTIDE SEQUENCE</scope>
    <source>
        <strain evidence="9">A19</strain>
    </source>
</reference>
<dbReference type="InterPro" id="IPR037225">
    <property type="entry name" value="Nuo51_FMN-bd_sf"/>
</dbReference>
<dbReference type="PROSITE" id="PS00645">
    <property type="entry name" value="COMPLEX1_51K_2"/>
    <property type="match status" value="1"/>
</dbReference>
<comment type="cofactor">
    <cofactor evidence="1">
        <name>FMN</name>
        <dbReference type="ChEBI" id="CHEBI:58210"/>
    </cofactor>
</comment>
<dbReference type="Gene3D" id="1.20.1440.230">
    <property type="entry name" value="NADH-ubiquinone oxidoreductase 51kDa subunit, iron-sulphur binding domain"/>
    <property type="match status" value="1"/>
</dbReference>
<dbReference type="Gene3D" id="1.10.10.1590">
    <property type="entry name" value="NADH-quinone oxidoreductase subunit E"/>
    <property type="match status" value="1"/>
</dbReference>
<gene>
    <name evidence="9" type="ORF">LQG66_31910</name>
</gene>
<dbReference type="InterPro" id="IPR019575">
    <property type="entry name" value="Nuop51_4Fe4S-bd"/>
</dbReference>
<feature type="region of interest" description="Disordered" evidence="7">
    <location>
        <begin position="1"/>
        <end position="33"/>
    </location>
</feature>
<dbReference type="RefSeq" id="WP_231319776.1">
    <property type="nucleotide sequence ID" value="NZ_CP088156.1"/>
</dbReference>
<dbReference type="InterPro" id="IPR036249">
    <property type="entry name" value="Thioredoxin-like_sf"/>
</dbReference>
<dbReference type="Pfam" id="PF10531">
    <property type="entry name" value="SLBB"/>
    <property type="match status" value="1"/>
</dbReference>
<evidence type="ECO:0000256" key="6">
    <source>
        <dbReference type="ARBA" id="ARBA00023014"/>
    </source>
</evidence>
<dbReference type="SUPFAM" id="SSF52833">
    <property type="entry name" value="Thioredoxin-like"/>
    <property type="match status" value="1"/>
</dbReference>
<comment type="similarity">
    <text evidence="2">Belongs to the complex I 51 kDa subunit family.</text>
</comment>
<dbReference type="EMBL" id="CP088156">
    <property type="protein sequence ID" value="UFZ03761.1"/>
    <property type="molecule type" value="Genomic_DNA"/>
</dbReference>
<evidence type="ECO:0000256" key="7">
    <source>
        <dbReference type="SAM" id="MobiDB-lite"/>
    </source>
</evidence>
<dbReference type="Pfam" id="PF01257">
    <property type="entry name" value="2Fe-2S_thioredx"/>
    <property type="match status" value="1"/>
</dbReference>
<keyword evidence="10" id="KW-1185">Reference proteome</keyword>
<protein>
    <submittedName>
        <fullName evidence="9">NAD(P)H-dependent oxidoreductase subunit E</fullName>
    </submittedName>
</protein>
<dbReference type="InterPro" id="IPR041921">
    <property type="entry name" value="NuoE_N"/>
</dbReference>
<dbReference type="SMART" id="SM00928">
    <property type="entry name" value="NADH_4Fe-4S"/>
    <property type="match status" value="1"/>
</dbReference>
<dbReference type="Gene3D" id="3.10.20.600">
    <property type="match status" value="1"/>
</dbReference>
<organism evidence="9 10">
    <name type="scientific">Bradyrhizobium ontarionense</name>
    <dbReference type="NCBI Taxonomy" id="2898149"/>
    <lineage>
        <taxon>Bacteria</taxon>
        <taxon>Pseudomonadati</taxon>
        <taxon>Pseudomonadota</taxon>
        <taxon>Alphaproteobacteria</taxon>
        <taxon>Hyphomicrobiales</taxon>
        <taxon>Nitrobacteraceae</taxon>
        <taxon>Bradyrhizobium</taxon>
    </lineage>
</organism>
<keyword evidence="4" id="KW-0479">Metal-binding</keyword>
<name>A0ABY3RAC3_9BRAD</name>
<dbReference type="CDD" id="cd03082">
    <property type="entry name" value="TRX_Fd_NuoE_W_FDH_beta"/>
    <property type="match status" value="1"/>
</dbReference>
<evidence type="ECO:0000256" key="1">
    <source>
        <dbReference type="ARBA" id="ARBA00001917"/>
    </source>
</evidence>
<feature type="domain" description="NADH-ubiquinone oxidoreductase 51kDa subunit iron-sulphur binding" evidence="8">
    <location>
        <begin position="486"/>
        <end position="531"/>
    </location>
</feature>
<dbReference type="PANTHER" id="PTHR43578">
    <property type="entry name" value="NADH-QUINONE OXIDOREDUCTASE SUBUNIT F"/>
    <property type="match status" value="1"/>
</dbReference>
<dbReference type="PANTHER" id="PTHR43578:SF3">
    <property type="entry name" value="NADH-QUINONE OXIDOREDUCTASE SUBUNIT F"/>
    <property type="match status" value="1"/>
</dbReference>
<dbReference type="Pfam" id="PF10589">
    <property type="entry name" value="NADH_4Fe-4S"/>
    <property type="match status" value="1"/>
</dbReference>
<dbReference type="SUPFAM" id="SSF142019">
    <property type="entry name" value="Nqo1 FMN-binding domain-like"/>
    <property type="match status" value="1"/>
</dbReference>
<sequence>MADDVHQVRAFDHPGEGRRRAKATPKGRQVDPTAAHEIAELLGEAPRRRDLLIEHLHLIQDTYHQISAAHLAALADEMKLSFAEVFETATFYAHFDVVKEGEPHLPPATIRVCDSLTCAMMGAERLQQDLSSQAGPEVRVVRAPCVGLCDAAPVAEVGHHFVRDATAAAVLDSLAQGDTHPHIPAYVDYDAYVKEGGYKLLTDLRAGRTSREDILKALDDSSLRGLGGAGFPTGRKWRAVLGEPGPRLMAVNGDEGEPGTFKDRFYLNGDPHRFLEGTLIAAHIVEAGEVYIYIRDEYPAAREILAREIAKLPPGGPVLHLRRGAGAYICGEESSLLESIEGKRGLPRHKPPYPFQVGLFGLPTLINNVETLWWVRDLVEKGPAWWTSHGRHGRTGLRSYSVSGRVKDPGVKLAPAGITVRELIDEFCGGMADGHTFHAYLPGGASGGILPASMDDIPLDFGTLEKYGCFIGSAAVIILSQQDSVRAAALNLMKFFEDESCGQCTPCRVGTQKAALLMQAPVWNRELLGELSQAMRDASICGLGQAASNPLASVIKYFPDEFKDAAE</sequence>
<dbReference type="PROSITE" id="PS00644">
    <property type="entry name" value="COMPLEX1_51K_1"/>
    <property type="match status" value="1"/>
</dbReference>
<evidence type="ECO:0000256" key="5">
    <source>
        <dbReference type="ARBA" id="ARBA00023004"/>
    </source>
</evidence>
<dbReference type="Proteomes" id="UP001431010">
    <property type="component" value="Chromosome"/>
</dbReference>
<proteinExistence type="inferred from homology"/>
<dbReference type="InterPro" id="IPR001949">
    <property type="entry name" value="NADH-UbQ_OxRdtase_51kDa_CS"/>
</dbReference>
<dbReference type="Gene3D" id="3.40.50.11540">
    <property type="entry name" value="NADH-ubiquinone oxidoreductase 51kDa subunit"/>
    <property type="match status" value="1"/>
</dbReference>
<dbReference type="InterPro" id="IPR019554">
    <property type="entry name" value="Soluble_ligand-bd"/>
</dbReference>
<dbReference type="Gene3D" id="3.40.30.10">
    <property type="entry name" value="Glutaredoxin"/>
    <property type="match status" value="1"/>
</dbReference>
<dbReference type="InterPro" id="IPR011538">
    <property type="entry name" value="Nuo51_FMN-bd"/>
</dbReference>
<dbReference type="Pfam" id="PF01512">
    <property type="entry name" value="Complex1_51K"/>
    <property type="match status" value="1"/>
</dbReference>
<keyword evidence="5" id="KW-0408">Iron</keyword>
<keyword evidence="6" id="KW-0411">Iron-sulfur</keyword>
<evidence type="ECO:0000313" key="10">
    <source>
        <dbReference type="Proteomes" id="UP001431010"/>
    </source>
</evidence>
<keyword evidence="3" id="KW-0004">4Fe-4S</keyword>
<dbReference type="SUPFAM" id="SSF140490">
    <property type="entry name" value="Nqo1C-terminal domain-like"/>
    <property type="match status" value="1"/>
</dbReference>
<evidence type="ECO:0000256" key="2">
    <source>
        <dbReference type="ARBA" id="ARBA00007523"/>
    </source>
</evidence>